<dbReference type="STRING" id="497964.CfE428DRAFT_2275"/>
<protein>
    <submittedName>
        <fullName evidence="2">Uncharacterized protein</fullName>
    </submittedName>
</protein>
<gene>
    <name evidence="2" type="ORF">CfE428DRAFT_2275</name>
</gene>
<keyword evidence="1" id="KW-0812">Transmembrane</keyword>
<evidence type="ECO:0000313" key="3">
    <source>
        <dbReference type="Proteomes" id="UP000005824"/>
    </source>
</evidence>
<feature type="transmembrane region" description="Helical" evidence="1">
    <location>
        <begin position="46"/>
        <end position="67"/>
    </location>
</feature>
<reference evidence="2 3" key="1">
    <citation type="journal article" date="2011" name="J. Bacteriol.">
        <title>Genome sequence of Chthoniobacter flavus Ellin428, an aerobic heterotrophic soil bacterium.</title>
        <authorList>
            <person name="Kant R."/>
            <person name="van Passel M.W."/>
            <person name="Palva A."/>
            <person name="Lucas S."/>
            <person name="Lapidus A."/>
            <person name="Glavina Del Rio T."/>
            <person name="Dalin E."/>
            <person name="Tice H."/>
            <person name="Bruce D."/>
            <person name="Goodwin L."/>
            <person name="Pitluck S."/>
            <person name="Larimer F.W."/>
            <person name="Land M.L."/>
            <person name="Hauser L."/>
            <person name="Sangwan P."/>
            <person name="de Vos W.M."/>
            <person name="Janssen P.H."/>
            <person name="Smidt H."/>
        </authorList>
    </citation>
    <scope>NUCLEOTIDE SEQUENCE [LARGE SCALE GENOMIC DNA]</scope>
    <source>
        <strain evidence="2 3">Ellin428</strain>
    </source>
</reference>
<keyword evidence="1" id="KW-1133">Transmembrane helix</keyword>
<accession>B4D037</accession>
<evidence type="ECO:0000256" key="1">
    <source>
        <dbReference type="SAM" id="Phobius"/>
    </source>
</evidence>
<evidence type="ECO:0000313" key="2">
    <source>
        <dbReference type="EMBL" id="EDY20351.1"/>
    </source>
</evidence>
<comment type="caution">
    <text evidence="2">The sequence shown here is derived from an EMBL/GenBank/DDBJ whole genome shotgun (WGS) entry which is preliminary data.</text>
</comment>
<name>B4D037_9BACT</name>
<keyword evidence="3" id="KW-1185">Reference proteome</keyword>
<dbReference type="AlphaFoldDB" id="B4D037"/>
<feature type="transmembrane region" description="Helical" evidence="1">
    <location>
        <begin position="6"/>
        <end position="25"/>
    </location>
</feature>
<organism evidence="2 3">
    <name type="scientific">Chthoniobacter flavus Ellin428</name>
    <dbReference type="NCBI Taxonomy" id="497964"/>
    <lineage>
        <taxon>Bacteria</taxon>
        <taxon>Pseudomonadati</taxon>
        <taxon>Verrucomicrobiota</taxon>
        <taxon>Spartobacteria</taxon>
        <taxon>Chthoniobacterales</taxon>
        <taxon>Chthoniobacteraceae</taxon>
        <taxon>Chthoniobacter</taxon>
    </lineage>
</organism>
<dbReference type="EMBL" id="ABVL01000005">
    <property type="protein sequence ID" value="EDY20351.1"/>
    <property type="molecule type" value="Genomic_DNA"/>
</dbReference>
<proteinExistence type="predicted"/>
<dbReference type="Proteomes" id="UP000005824">
    <property type="component" value="Unassembled WGS sequence"/>
</dbReference>
<dbReference type="InParanoid" id="B4D037"/>
<feature type="transmembrane region" description="Helical" evidence="1">
    <location>
        <begin position="79"/>
        <end position="100"/>
    </location>
</feature>
<keyword evidence="1" id="KW-0472">Membrane</keyword>
<sequence>MKLVMPPKWVFGCFSIAPAVFSLLLDAWLHSAELQGKVRGDPAMGIAPAAGLLTLILCIGGSLPLAIGLTRGGDLWAALNAWIGLAILNLVITVPGCAVIF</sequence>